<reference evidence="7 8" key="1">
    <citation type="submission" date="2024-11" db="EMBL/GenBank/DDBJ databases">
        <title>Adaptive evolution of stress response genes in parasites aligns with host niche diversity.</title>
        <authorList>
            <person name="Hahn C."/>
            <person name="Resl P."/>
        </authorList>
    </citation>
    <scope>NUCLEOTIDE SEQUENCE [LARGE SCALE GENOMIC DNA]</scope>
    <source>
        <strain evidence="7">EGGRZ-B1_66</strain>
        <tissue evidence="7">Body</tissue>
    </source>
</reference>
<keyword evidence="8" id="KW-1185">Reference proteome</keyword>
<gene>
    <name evidence="7" type="ORF">Ciccas_007203</name>
</gene>
<organism evidence="7 8">
    <name type="scientific">Cichlidogyrus casuarinus</name>
    <dbReference type="NCBI Taxonomy" id="1844966"/>
    <lineage>
        <taxon>Eukaryota</taxon>
        <taxon>Metazoa</taxon>
        <taxon>Spiralia</taxon>
        <taxon>Lophotrochozoa</taxon>
        <taxon>Platyhelminthes</taxon>
        <taxon>Monogenea</taxon>
        <taxon>Monopisthocotylea</taxon>
        <taxon>Dactylogyridea</taxon>
        <taxon>Ancyrocephalidae</taxon>
        <taxon>Cichlidogyrus</taxon>
    </lineage>
</organism>
<evidence type="ECO:0000256" key="4">
    <source>
        <dbReference type="ARBA" id="ARBA00023069"/>
    </source>
</evidence>
<proteinExistence type="predicted"/>
<keyword evidence="2" id="KW-0853">WD repeat</keyword>
<dbReference type="Pfam" id="PF23385">
    <property type="entry name" value="Beta-prop_IFT140_2nd"/>
    <property type="match status" value="1"/>
</dbReference>
<dbReference type="AlphaFoldDB" id="A0ABD2Q7H9"/>
<evidence type="ECO:0000256" key="1">
    <source>
        <dbReference type="ARBA" id="ARBA00004138"/>
    </source>
</evidence>
<protein>
    <recommendedName>
        <fullName evidence="6">IFT140 second beta-propeller domain-containing protein</fullName>
    </recommendedName>
</protein>
<keyword evidence="4" id="KW-0969">Cilium</keyword>
<comment type="subcellular location">
    <subcellularLocation>
        <location evidence="1">Cell projection</location>
        <location evidence="1">Cilium</location>
    </subcellularLocation>
</comment>
<evidence type="ECO:0000313" key="8">
    <source>
        <dbReference type="Proteomes" id="UP001626550"/>
    </source>
</evidence>
<dbReference type="SUPFAM" id="SSF50978">
    <property type="entry name" value="WD40 repeat-like"/>
    <property type="match status" value="2"/>
</dbReference>
<keyword evidence="5" id="KW-0966">Cell projection</keyword>
<dbReference type="InterPro" id="IPR056155">
    <property type="entry name" value="Beta-prop_IFT140_2nd"/>
</dbReference>
<dbReference type="EMBL" id="JBJKFK010001074">
    <property type="protein sequence ID" value="KAL3314181.1"/>
    <property type="molecule type" value="Genomic_DNA"/>
</dbReference>
<evidence type="ECO:0000313" key="7">
    <source>
        <dbReference type="EMBL" id="KAL3314181.1"/>
    </source>
</evidence>
<evidence type="ECO:0000256" key="5">
    <source>
        <dbReference type="ARBA" id="ARBA00023273"/>
    </source>
</evidence>
<evidence type="ECO:0000256" key="2">
    <source>
        <dbReference type="ARBA" id="ARBA00022574"/>
    </source>
</evidence>
<dbReference type="GO" id="GO:0005929">
    <property type="term" value="C:cilium"/>
    <property type="evidence" value="ECO:0007669"/>
    <property type="project" value="UniProtKB-SubCell"/>
</dbReference>
<dbReference type="PANTHER" id="PTHR15722">
    <property type="entry name" value="IFT140/172-RELATED"/>
    <property type="match status" value="1"/>
</dbReference>
<accession>A0ABD2Q7H9</accession>
<evidence type="ECO:0000259" key="6">
    <source>
        <dbReference type="Pfam" id="PF23385"/>
    </source>
</evidence>
<dbReference type="PANTHER" id="PTHR15722:SF7">
    <property type="entry name" value="INTRAFLAGELLAR TRANSPORT PROTEIN 140 HOMOLOG"/>
    <property type="match status" value="1"/>
</dbReference>
<evidence type="ECO:0000256" key="3">
    <source>
        <dbReference type="ARBA" id="ARBA00022737"/>
    </source>
</evidence>
<comment type="caution">
    <text evidence="7">The sequence shown here is derived from an EMBL/GenBank/DDBJ whole genome shotgun (WGS) entry which is preliminary data.</text>
</comment>
<feature type="domain" description="IFT140 second beta-propeller" evidence="6">
    <location>
        <begin position="265"/>
        <end position="579"/>
    </location>
</feature>
<sequence length="590" mass="66976">MEWSSSSNFLLIIHNQTNGTIVKFDAKSRQSSPETFQYEFPAEISYISALTTNNNDKSVESKLFLACTKQGQLFRITCDQNDSHRSILNLTTEASFYEYNSENRLLLVLCQNSFLIVIKLSYPDFWEASQLSKVKLSSLSSEPQFIWLNIDILVFKDKSAIQLWNVITNERDVFKTESTLGRLCFNAKQKSLAAFCENNIYIWNHAARPNIQKWNLVASLACESLQISSCCWLCNRSNILALKDNLLMEVNIRTANRHLSNGGNAVIQTNANSLTVLKAATNQNLLDSPEIIQIKQEKVILKAFTTDTFYACWNGEEVTVTSTEKHSFACKGQLIGVCNQSLFTLEASGDIEVRNMQGAIKQIVKLEAATGEVSKVFINGNWMVLATKAGFISIYDLSRREVRQTKAQKSIVELRCVGMKANTFEQQALQESHEYQWQDIGINTTGDCVSFTLYSKKRIQVEELEEQSKLDEEEWAQDAELFVWNVPKGVVHFIDFKSGFSDTAKDHFWANHTFVMSGTNVVEFCEKNPIGWNSQLISNAISCAIATHDRLPIRHFWDLSDPRCLVVQLRAVEQSHPKEQQVSIQVPSFH</sequence>
<dbReference type="InterPro" id="IPR036322">
    <property type="entry name" value="WD40_repeat_dom_sf"/>
</dbReference>
<keyword evidence="3" id="KW-0677">Repeat</keyword>
<dbReference type="Proteomes" id="UP001626550">
    <property type="component" value="Unassembled WGS sequence"/>
</dbReference>
<name>A0ABD2Q7H9_9PLAT</name>